<dbReference type="AlphaFoldDB" id="A0AAN8EY87"/>
<evidence type="ECO:0000313" key="4">
    <source>
        <dbReference type="Proteomes" id="UP001316803"/>
    </source>
</evidence>
<protein>
    <submittedName>
        <fullName evidence="3">Uncharacterized protein</fullName>
    </submittedName>
</protein>
<feature type="region of interest" description="Disordered" evidence="2">
    <location>
        <begin position="1"/>
        <end position="33"/>
    </location>
</feature>
<dbReference type="EMBL" id="JAKLMC020000051">
    <property type="protein sequence ID" value="KAK5948206.1"/>
    <property type="molecule type" value="Genomic_DNA"/>
</dbReference>
<gene>
    <name evidence="3" type="ORF">OHC33_010754</name>
</gene>
<dbReference type="Proteomes" id="UP001316803">
    <property type="component" value="Unassembled WGS sequence"/>
</dbReference>
<accession>A0AAN8EY87</accession>
<organism evidence="3 4">
    <name type="scientific">Knufia fluminis</name>
    <dbReference type="NCBI Taxonomy" id="191047"/>
    <lineage>
        <taxon>Eukaryota</taxon>
        <taxon>Fungi</taxon>
        <taxon>Dikarya</taxon>
        <taxon>Ascomycota</taxon>
        <taxon>Pezizomycotina</taxon>
        <taxon>Eurotiomycetes</taxon>
        <taxon>Chaetothyriomycetidae</taxon>
        <taxon>Chaetothyriales</taxon>
        <taxon>Trichomeriaceae</taxon>
        <taxon>Knufia</taxon>
    </lineage>
</organism>
<name>A0AAN8EY87_9EURO</name>
<feature type="coiled-coil region" evidence="1">
    <location>
        <begin position="49"/>
        <end position="102"/>
    </location>
</feature>
<keyword evidence="4" id="KW-1185">Reference proteome</keyword>
<feature type="region of interest" description="Disordered" evidence="2">
    <location>
        <begin position="140"/>
        <end position="165"/>
    </location>
</feature>
<keyword evidence="1" id="KW-0175">Coiled coil</keyword>
<comment type="caution">
    <text evidence="3">The sequence shown here is derived from an EMBL/GenBank/DDBJ whole genome shotgun (WGS) entry which is preliminary data.</text>
</comment>
<proteinExistence type="predicted"/>
<reference evidence="3 4" key="1">
    <citation type="submission" date="2022-12" db="EMBL/GenBank/DDBJ databases">
        <title>Genomic features and morphological characterization of a novel Knufia sp. strain isolated from spacecraft assembly facility.</title>
        <authorList>
            <person name="Teixeira M."/>
            <person name="Chander A.M."/>
            <person name="Stajich J.E."/>
            <person name="Venkateswaran K."/>
        </authorList>
    </citation>
    <scope>NUCLEOTIDE SEQUENCE [LARGE SCALE GENOMIC DNA]</scope>
    <source>
        <strain evidence="3 4">FJI-L2-BK-P2</strain>
    </source>
</reference>
<evidence type="ECO:0000256" key="1">
    <source>
        <dbReference type="SAM" id="Coils"/>
    </source>
</evidence>
<sequence length="165" mass="18890">MSPPTQLKDLPAIPSAGTIMLRGDDSSTPELTDEQWKDIGQRLSDIRPNMAKKSDIEELTANVRLMEENLSSRLDDMSKQVREHLEDTHKETIESLRKLRNDFRKVTGILMRESGRLERPVAVAYDGADLLLEAAEWKREDTANEGVKDDPKSLKRKREDPEHVR</sequence>
<evidence type="ECO:0000256" key="2">
    <source>
        <dbReference type="SAM" id="MobiDB-lite"/>
    </source>
</evidence>
<evidence type="ECO:0000313" key="3">
    <source>
        <dbReference type="EMBL" id="KAK5948206.1"/>
    </source>
</evidence>